<reference evidence="5" key="1">
    <citation type="submission" date="2005-05" db="EMBL/GenBank/DDBJ databases">
        <authorList>
            <person name="Stapleton M."/>
            <person name="Carlson J."/>
            <person name="Chavez C."/>
            <person name="Frise E."/>
            <person name="George R."/>
            <person name="Pacleb J."/>
            <person name="Park S."/>
            <person name="Wan K."/>
            <person name="Yu C."/>
            <person name="Celniker S."/>
        </authorList>
    </citation>
    <scope>NUCLEOTIDE SEQUENCE</scope>
</reference>
<dbReference type="VEuPathDB" id="VectorBase:FBgn0038394"/>
<evidence type="ECO:0000256" key="3">
    <source>
        <dbReference type="ARBA" id="ARBA00060902"/>
    </source>
</evidence>
<evidence type="ECO:0000256" key="1">
    <source>
        <dbReference type="ARBA" id="ARBA00022729"/>
    </source>
</evidence>
<evidence type="ECO:0000256" key="2">
    <source>
        <dbReference type="ARBA" id="ARBA00023108"/>
    </source>
</evidence>
<protein>
    <submittedName>
        <fullName evidence="5">IP09405p</fullName>
    </submittedName>
</protein>
<comment type="similarity">
    <text evidence="3">Belongs to the TO family.</text>
</comment>
<keyword evidence="4" id="KW-0472">Membrane</keyword>
<dbReference type="EMBL" id="BT023162">
    <property type="protein sequence ID" value="AAY55578.1"/>
    <property type="molecule type" value="mRNA"/>
</dbReference>
<proteinExistence type="evidence at transcript level"/>
<dbReference type="SMART" id="SM00700">
    <property type="entry name" value="JHBP"/>
    <property type="match status" value="1"/>
</dbReference>
<keyword evidence="4" id="KW-1133">Transmembrane helix</keyword>
<dbReference type="InterPro" id="IPR010562">
    <property type="entry name" value="Haemolymph_juvenile_hormone-bd"/>
</dbReference>
<accession>Q4V444</accession>
<dbReference type="Gene3D" id="3.15.10.30">
    <property type="entry name" value="Haemolymph juvenile hormone binding protein"/>
    <property type="match status" value="1"/>
</dbReference>
<dbReference type="ExpressionAtlas" id="Q4V444">
    <property type="expression patterns" value="baseline and differential"/>
</dbReference>
<name>Q4V444_DROME</name>
<keyword evidence="2" id="KW-0090">Biological rhythms</keyword>
<feature type="transmembrane region" description="Helical" evidence="4">
    <location>
        <begin position="70"/>
        <end position="93"/>
    </location>
</feature>
<dbReference type="Pfam" id="PF06585">
    <property type="entry name" value="JHBP"/>
    <property type="match status" value="1"/>
</dbReference>
<dbReference type="GO" id="GO:0007623">
    <property type="term" value="P:circadian rhythm"/>
    <property type="evidence" value="ECO:0007669"/>
    <property type="project" value="UniProtKB-ARBA"/>
</dbReference>
<dbReference type="Bgee" id="FBgn0038394">
    <property type="expression patterns" value="Expressed in head cyst cell (Drosophila) in testis and 6 other cell types or tissues"/>
</dbReference>
<gene>
    <name evidence="5" type="primary">CG10264</name>
</gene>
<sequence>MPPNAQAGAQSISDSLIAAASAAADAGQSPTKLQEDSTGVLFECDVETTDGGLVKDITVMKKAEKRRLKLVWRNIIAFGYLHLAALYGAYLMVTSAKWQTCKRSNPNEDKCFRQLFEGCFPALAAGIPEIGVKSFEPLNIDQVSVSKGSGNLVLSGGFQDLVIRGPSNATVRRASLDLERRLLNFELELPRLRIRAKYNLKGNILLLPLVGSGDVAMALKNVHTTVYTRISLRNETRTGDEIIHIDEMKVGFDVGAMRIHLKNLFNGNEILAASINSFLNQNGKEVIAELRPDLELGLADIFHGLWNNVFSKMPTKLWLV</sequence>
<dbReference type="InterPro" id="IPR038606">
    <property type="entry name" value="To_sf"/>
</dbReference>
<organism evidence="5">
    <name type="scientific">Drosophila melanogaster</name>
    <name type="common">Fruit fly</name>
    <dbReference type="NCBI Taxonomy" id="7227"/>
    <lineage>
        <taxon>Eukaryota</taxon>
        <taxon>Metazoa</taxon>
        <taxon>Ecdysozoa</taxon>
        <taxon>Arthropoda</taxon>
        <taxon>Hexapoda</taxon>
        <taxon>Insecta</taxon>
        <taxon>Pterygota</taxon>
        <taxon>Neoptera</taxon>
        <taxon>Endopterygota</taxon>
        <taxon>Diptera</taxon>
        <taxon>Brachycera</taxon>
        <taxon>Muscomorpha</taxon>
        <taxon>Ephydroidea</taxon>
        <taxon>Drosophilidae</taxon>
        <taxon>Drosophila</taxon>
        <taxon>Sophophora</taxon>
    </lineage>
</organism>
<dbReference type="FunFam" id="3.15.10.30:FF:000001">
    <property type="entry name" value="Takeout-like protein 1"/>
    <property type="match status" value="1"/>
</dbReference>
<keyword evidence="1" id="KW-0732">Signal</keyword>
<dbReference type="PeptideAtlas" id="Q4V444"/>
<keyword evidence="4" id="KW-0812">Transmembrane</keyword>
<evidence type="ECO:0000256" key="4">
    <source>
        <dbReference type="SAM" id="Phobius"/>
    </source>
</evidence>
<dbReference type="PANTHER" id="PTHR11008">
    <property type="entry name" value="PROTEIN TAKEOUT-LIKE PROTEIN"/>
    <property type="match status" value="1"/>
</dbReference>
<evidence type="ECO:0000313" key="5">
    <source>
        <dbReference type="EMBL" id="AAY55578.1"/>
    </source>
</evidence>
<dbReference type="OrthoDB" id="8185598at2759"/>
<dbReference type="AlphaFoldDB" id="Q4V444"/>
<dbReference type="PANTHER" id="PTHR11008:SF33">
    <property type="entry name" value="PROTEIN TAKEOUT"/>
    <property type="match status" value="1"/>
</dbReference>